<dbReference type="Proteomes" id="UP000318946">
    <property type="component" value="Chromosome"/>
</dbReference>
<evidence type="ECO:0000313" key="2">
    <source>
        <dbReference type="Proteomes" id="UP000318946"/>
    </source>
</evidence>
<reference evidence="2" key="1">
    <citation type="submission" date="2019-06" db="EMBL/GenBank/DDBJ databases">
        <title>Alistipes onderdonkii subsp. vulgaris subsp. nov., Alistipes dispar sp. nov. and Alistipes communis sp. nov., isolated from human faeces, and creation of Alistipes onderdonkii subsp. onderdonkii subsp. nov.</title>
        <authorList>
            <person name="Sakamoto M."/>
            <person name="Ikeyama N."/>
            <person name="Ogata Y."/>
            <person name="Suda W."/>
            <person name="Iino T."/>
            <person name="Hattori M."/>
            <person name="Ohkuma M."/>
        </authorList>
    </citation>
    <scope>NUCLEOTIDE SEQUENCE [LARGE SCALE GENOMIC DNA]</scope>
    <source>
        <strain evidence="2">5CBH24</strain>
    </source>
</reference>
<accession>A0A4Y1WVX2</accession>
<organism evidence="1 2">
    <name type="scientific">Alistipes communis</name>
    <dbReference type="NCBI Taxonomy" id="2585118"/>
    <lineage>
        <taxon>Bacteria</taxon>
        <taxon>Pseudomonadati</taxon>
        <taxon>Bacteroidota</taxon>
        <taxon>Bacteroidia</taxon>
        <taxon>Bacteroidales</taxon>
        <taxon>Rikenellaceae</taxon>
        <taxon>Alistipes</taxon>
    </lineage>
</organism>
<dbReference type="EMBL" id="AP019735">
    <property type="protein sequence ID" value="BBL04855.1"/>
    <property type="molecule type" value="Genomic_DNA"/>
</dbReference>
<protein>
    <submittedName>
        <fullName evidence="1">Uncharacterized protein</fullName>
    </submittedName>
</protein>
<keyword evidence="2" id="KW-1185">Reference proteome</keyword>
<sequence length="132" mass="15648">MSCLPTDKDWKQDFYNNTDCDIYMLINQHQENGVIYPYYGELPLSIDHVDCNLQSSSWAPGRIYYILPYGTKINRGDCIHVYAFHADTLKKYTWEEIRTGKKYWFRETVCQSTDIQFPDGFKYMEESDAENP</sequence>
<dbReference type="KEGG" id="acou:A5CBH24_21680"/>
<evidence type="ECO:0000313" key="1">
    <source>
        <dbReference type="EMBL" id="BBL04855.1"/>
    </source>
</evidence>
<gene>
    <name evidence="1" type="ORF">A5CBH24_21680</name>
</gene>
<name>A0A4Y1WVX2_9BACT</name>
<proteinExistence type="predicted"/>
<dbReference type="AlphaFoldDB" id="A0A4Y1WVX2"/>